<gene>
    <name evidence="1" type="ORF">HaLaN_13676</name>
</gene>
<evidence type="ECO:0000313" key="1">
    <source>
        <dbReference type="EMBL" id="GFH17116.1"/>
    </source>
</evidence>
<name>A0A699ZD62_HAELA</name>
<dbReference type="Proteomes" id="UP000485058">
    <property type="component" value="Unassembled WGS sequence"/>
</dbReference>
<feature type="non-terminal residue" evidence="1">
    <location>
        <position position="1"/>
    </location>
</feature>
<reference evidence="1 2" key="1">
    <citation type="submission" date="2020-02" db="EMBL/GenBank/DDBJ databases">
        <title>Draft genome sequence of Haematococcus lacustris strain NIES-144.</title>
        <authorList>
            <person name="Morimoto D."/>
            <person name="Nakagawa S."/>
            <person name="Yoshida T."/>
            <person name="Sawayama S."/>
        </authorList>
    </citation>
    <scope>NUCLEOTIDE SEQUENCE [LARGE SCALE GENOMIC DNA]</scope>
    <source>
        <strain evidence="1 2">NIES-144</strain>
    </source>
</reference>
<keyword evidence="2" id="KW-1185">Reference proteome</keyword>
<dbReference type="AlphaFoldDB" id="A0A699ZD62"/>
<protein>
    <submittedName>
        <fullName evidence="1">Uncharacterized protein</fullName>
    </submittedName>
</protein>
<evidence type="ECO:0000313" key="2">
    <source>
        <dbReference type="Proteomes" id="UP000485058"/>
    </source>
</evidence>
<dbReference type="EMBL" id="BLLF01001098">
    <property type="protein sequence ID" value="GFH17116.1"/>
    <property type="molecule type" value="Genomic_DNA"/>
</dbReference>
<sequence>IEFLEVRLSEVMAYADIPPSMRPVLSEFEPVAALTGATAPASYNAAPPAQRPGFIGGNVKVAQLEAIKAAQLKALTLLRDLHTSLGQRQDTAHQRMAEAVLVQLTDSERAIDAVLQAARADSNTTSTRPSHATGGNVMAEELRSRMKDMARQVVELQTQVVQKDALAQQLAAQKADLELRFGVPVKGRQS</sequence>
<organism evidence="1 2">
    <name type="scientific">Haematococcus lacustris</name>
    <name type="common">Green alga</name>
    <name type="synonym">Haematococcus pluvialis</name>
    <dbReference type="NCBI Taxonomy" id="44745"/>
    <lineage>
        <taxon>Eukaryota</taxon>
        <taxon>Viridiplantae</taxon>
        <taxon>Chlorophyta</taxon>
        <taxon>core chlorophytes</taxon>
        <taxon>Chlorophyceae</taxon>
        <taxon>CS clade</taxon>
        <taxon>Chlamydomonadales</taxon>
        <taxon>Haematococcaceae</taxon>
        <taxon>Haematococcus</taxon>
    </lineage>
</organism>
<proteinExistence type="predicted"/>
<accession>A0A699ZD62</accession>
<feature type="non-terminal residue" evidence="1">
    <location>
        <position position="190"/>
    </location>
</feature>
<comment type="caution">
    <text evidence="1">The sequence shown here is derived from an EMBL/GenBank/DDBJ whole genome shotgun (WGS) entry which is preliminary data.</text>
</comment>